<feature type="transmembrane region" description="Helical" evidence="5">
    <location>
        <begin position="109"/>
        <end position="126"/>
    </location>
</feature>
<evidence type="ECO:0000256" key="2">
    <source>
        <dbReference type="ARBA" id="ARBA00022692"/>
    </source>
</evidence>
<comment type="caution">
    <text evidence="6">The sequence shown here is derived from an EMBL/GenBank/DDBJ whole genome shotgun (WGS) entry which is preliminary data.</text>
</comment>
<dbReference type="EMBL" id="QZKI01000001">
    <property type="protein sequence ID" value="RJP75669.1"/>
    <property type="molecule type" value="Genomic_DNA"/>
</dbReference>
<keyword evidence="5" id="KW-1003">Cell membrane</keyword>
<evidence type="ECO:0000313" key="6">
    <source>
        <dbReference type="EMBL" id="RJP75669.1"/>
    </source>
</evidence>
<dbReference type="Proteomes" id="UP000285961">
    <property type="component" value="Unassembled WGS sequence"/>
</dbReference>
<evidence type="ECO:0000256" key="5">
    <source>
        <dbReference type="RuleBase" id="RU363041"/>
    </source>
</evidence>
<name>A0A419F9T6_9BACT</name>
<gene>
    <name evidence="6" type="ORF">C4532_00130</name>
</gene>
<reference evidence="6 7" key="1">
    <citation type="journal article" date="2017" name="ISME J.">
        <title>Energy and carbon metabolisms in a deep terrestrial subsurface fluid microbial community.</title>
        <authorList>
            <person name="Momper L."/>
            <person name="Jungbluth S.P."/>
            <person name="Lee M.D."/>
            <person name="Amend J.P."/>
        </authorList>
    </citation>
    <scope>NUCLEOTIDE SEQUENCE [LARGE SCALE GENOMIC DNA]</scope>
    <source>
        <strain evidence="6">SURF_17</strain>
    </source>
</reference>
<proteinExistence type="inferred from homology"/>
<keyword evidence="2 5" id="KW-0812">Transmembrane</keyword>
<evidence type="ECO:0000256" key="1">
    <source>
        <dbReference type="ARBA" id="ARBA00004141"/>
    </source>
</evidence>
<sequence length="322" mass="35252">MHFPVSGVDVHPFVPIVVAFFVSFFTSIGGISGAFLLLPFQMSILKFTAPSVSPTNMIFNIVAIPSGVYRFIKEERMTWPLAWIIVLGALPGVLIGAIIRIRFLPDPRAFKLFVGCVLLYMGYRLIADLFRKSGMGVEQARALEEKFRQRVAHTLAARKGRLAAGLPPDAVVRTISWTFNKVSYEFYGERFSFNPSVVFSLAFVVGIIGGIYGIGGGAIIAPFIVAFLRLPVYTIAGAALLGTFVTSVAGVIVYLVLEYWYSNTGLAIAPDWLLGFFFGIGGFAGIYCGARAQKYLPQKVIKSIIATLIITLAARYVIEYFA</sequence>
<accession>A0A419F9T6</accession>
<keyword evidence="4 5" id="KW-0472">Membrane</keyword>
<organism evidence="6 7">
    <name type="scientific">Candidatus Abyssobacteria bacterium SURF_17</name>
    <dbReference type="NCBI Taxonomy" id="2093361"/>
    <lineage>
        <taxon>Bacteria</taxon>
        <taxon>Pseudomonadati</taxon>
        <taxon>Candidatus Hydrogenedentota</taxon>
        <taxon>Candidatus Abyssobacteria</taxon>
    </lineage>
</organism>
<feature type="transmembrane region" description="Helical" evidence="5">
    <location>
        <begin position="300"/>
        <end position="318"/>
    </location>
</feature>
<evidence type="ECO:0000256" key="4">
    <source>
        <dbReference type="ARBA" id="ARBA00023136"/>
    </source>
</evidence>
<feature type="transmembrane region" description="Helical" evidence="5">
    <location>
        <begin position="52"/>
        <end position="72"/>
    </location>
</feature>
<evidence type="ECO:0000256" key="3">
    <source>
        <dbReference type="ARBA" id="ARBA00022989"/>
    </source>
</evidence>
<dbReference type="PANTHER" id="PTHR43483:SF3">
    <property type="entry name" value="MEMBRANE TRANSPORTER PROTEIN HI_0806-RELATED"/>
    <property type="match status" value="1"/>
</dbReference>
<dbReference type="GO" id="GO:0005886">
    <property type="term" value="C:plasma membrane"/>
    <property type="evidence" value="ECO:0007669"/>
    <property type="project" value="UniProtKB-SubCell"/>
</dbReference>
<comment type="subcellular location">
    <subcellularLocation>
        <location evidence="5">Cell membrane</location>
        <topology evidence="5">Multi-pass membrane protein</topology>
    </subcellularLocation>
    <subcellularLocation>
        <location evidence="1">Membrane</location>
        <topology evidence="1">Multi-pass membrane protein</topology>
    </subcellularLocation>
</comment>
<feature type="transmembrane region" description="Helical" evidence="5">
    <location>
        <begin position="269"/>
        <end position="288"/>
    </location>
</feature>
<feature type="transmembrane region" description="Helical" evidence="5">
    <location>
        <begin position="197"/>
        <end position="228"/>
    </location>
</feature>
<feature type="transmembrane region" description="Helical" evidence="5">
    <location>
        <begin position="235"/>
        <end position="257"/>
    </location>
</feature>
<evidence type="ECO:0000313" key="7">
    <source>
        <dbReference type="Proteomes" id="UP000285961"/>
    </source>
</evidence>
<keyword evidence="3 5" id="KW-1133">Transmembrane helix</keyword>
<dbReference type="AlphaFoldDB" id="A0A419F9T6"/>
<dbReference type="InterPro" id="IPR002781">
    <property type="entry name" value="TM_pro_TauE-like"/>
</dbReference>
<protein>
    <recommendedName>
        <fullName evidence="5">Probable membrane transporter protein</fullName>
    </recommendedName>
</protein>
<feature type="transmembrane region" description="Helical" evidence="5">
    <location>
        <begin position="12"/>
        <end position="40"/>
    </location>
</feature>
<dbReference type="Pfam" id="PF01925">
    <property type="entry name" value="TauE"/>
    <property type="match status" value="1"/>
</dbReference>
<comment type="similarity">
    <text evidence="5">Belongs to the 4-toluene sulfonate uptake permease (TSUP) (TC 2.A.102) family.</text>
</comment>
<feature type="transmembrane region" description="Helical" evidence="5">
    <location>
        <begin position="78"/>
        <end position="97"/>
    </location>
</feature>
<dbReference type="PANTHER" id="PTHR43483">
    <property type="entry name" value="MEMBRANE TRANSPORTER PROTEIN HI_0806-RELATED"/>
    <property type="match status" value="1"/>
</dbReference>